<feature type="domain" description="WYL" evidence="1">
    <location>
        <begin position="146"/>
        <end position="208"/>
    </location>
</feature>
<dbReference type="EMBL" id="JADOUE010000001">
    <property type="protein sequence ID" value="MBG6121582.1"/>
    <property type="molecule type" value="Genomic_DNA"/>
</dbReference>
<name>A0A931E0F8_9CORY</name>
<organism evidence="4 5">
    <name type="scientific">Corynebacterium aquatimens</name>
    <dbReference type="NCBI Taxonomy" id="1190508"/>
    <lineage>
        <taxon>Bacteria</taxon>
        <taxon>Bacillati</taxon>
        <taxon>Actinomycetota</taxon>
        <taxon>Actinomycetes</taxon>
        <taxon>Mycobacteriales</taxon>
        <taxon>Corynebacteriaceae</taxon>
        <taxon>Corynebacterium</taxon>
    </lineage>
</organism>
<dbReference type="InterPro" id="IPR043839">
    <property type="entry name" value="PafC_HTH"/>
</dbReference>
<dbReference type="PANTHER" id="PTHR34580">
    <property type="match status" value="1"/>
</dbReference>
<dbReference type="InterPro" id="IPR057727">
    <property type="entry name" value="WCX_dom"/>
</dbReference>
<dbReference type="Pfam" id="PF19187">
    <property type="entry name" value="HTH_PafC"/>
    <property type="match status" value="1"/>
</dbReference>
<dbReference type="InterPro" id="IPR026881">
    <property type="entry name" value="WYL_dom"/>
</dbReference>
<dbReference type="PANTHER" id="PTHR34580:SF1">
    <property type="entry name" value="PROTEIN PAFC"/>
    <property type="match status" value="1"/>
</dbReference>
<proteinExistence type="predicted"/>
<gene>
    <name evidence="4" type="ORF">IW254_000551</name>
</gene>
<dbReference type="RefSeq" id="WP_290177923.1">
    <property type="nucleotide sequence ID" value="NZ_CP046980.1"/>
</dbReference>
<sequence length="318" mass="34863">MVAKKDSANKLAGLVRSLNLIPYLHQHPNSTPMEIARDLGQTHEEVMEDLRRLQFSGRSKVAGELIDLAADWTGITIIDDQGLNTALRMTPTEANALLLTLESLETMPALVNHGAVTSAAAKIRAVMSSAGVDDVVHPNEEGHAGVLALALTQRRQVEVTYYSASSDTTTTRVVSPLSFFHRDGNTYLSAVENGTQKSFRLDRVRHAELLDSPSEGSAQDFDDADPFGFSGRNVAQLRIRSEATWLADYWQIELGNSNATDCTDGGTDSWVDARMPYGSEEWLVRFCLSQADRLELVSPVKLREEVARRGKDGQGAYA</sequence>
<dbReference type="Proteomes" id="UP000658613">
    <property type="component" value="Unassembled WGS sequence"/>
</dbReference>
<accession>A0A931E0F8</accession>
<reference evidence="4" key="1">
    <citation type="submission" date="2020-11" db="EMBL/GenBank/DDBJ databases">
        <title>Sequencing the genomes of 1000 actinobacteria strains.</title>
        <authorList>
            <person name="Klenk H.-P."/>
        </authorList>
    </citation>
    <scope>NUCLEOTIDE SEQUENCE</scope>
    <source>
        <strain evidence="4">DSM 45632</strain>
    </source>
</reference>
<dbReference type="GO" id="GO:0000502">
    <property type="term" value="C:proteasome complex"/>
    <property type="evidence" value="ECO:0007669"/>
    <property type="project" value="UniProtKB-KW"/>
</dbReference>
<dbReference type="Pfam" id="PF25583">
    <property type="entry name" value="WCX"/>
    <property type="match status" value="1"/>
</dbReference>
<feature type="domain" description="PafC HTH" evidence="2">
    <location>
        <begin position="14"/>
        <end position="125"/>
    </location>
</feature>
<keyword evidence="4" id="KW-0647">Proteasome</keyword>
<feature type="domain" description="WCX" evidence="3">
    <location>
        <begin position="261"/>
        <end position="311"/>
    </location>
</feature>
<evidence type="ECO:0000259" key="3">
    <source>
        <dbReference type="Pfam" id="PF25583"/>
    </source>
</evidence>
<evidence type="ECO:0000313" key="4">
    <source>
        <dbReference type="EMBL" id="MBG6121582.1"/>
    </source>
</evidence>
<dbReference type="InterPro" id="IPR028349">
    <property type="entry name" value="PafC-like"/>
</dbReference>
<dbReference type="InterPro" id="IPR051534">
    <property type="entry name" value="CBASS_pafABC_assoc_protein"/>
</dbReference>
<dbReference type="AlphaFoldDB" id="A0A931E0F8"/>
<evidence type="ECO:0000259" key="2">
    <source>
        <dbReference type="Pfam" id="PF19187"/>
    </source>
</evidence>
<keyword evidence="5" id="KW-1185">Reference proteome</keyword>
<dbReference type="PIRSF" id="PIRSF016838">
    <property type="entry name" value="PafC"/>
    <property type="match status" value="1"/>
</dbReference>
<evidence type="ECO:0000259" key="1">
    <source>
        <dbReference type="Pfam" id="PF13280"/>
    </source>
</evidence>
<dbReference type="Pfam" id="PF13280">
    <property type="entry name" value="WYL"/>
    <property type="match status" value="1"/>
</dbReference>
<evidence type="ECO:0000313" key="5">
    <source>
        <dbReference type="Proteomes" id="UP000658613"/>
    </source>
</evidence>
<dbReference type="PROSITE" id="PS52050">
    <property type="entry name" value="WYL"/>
    <property type="match status" value="1"/>
</dbReference>
<protein>
    <submittedName>
        <fullName evidence="4">Proteasome accessory factor C</fullName>
    </submittedName>
</protein>
<comment type="caution">
    <text evidence="4">The sequence shown here is derived from an EMBL/GenBank/DDBJ whole genome shotgun (WGS) entry which is preliminary data.</text>
</comment>